<organism evidence="1 2">
    <name type="scientific">Brassica cretica</name>
    <name type="common">Mustard</name>
    <dbReference type="NCBI Taxonomy" id="69181"/>
    <lineage>
        <taxon>Eukaryota</taxon>
        <taxon>Viridiplantae</taxon>
        <taxon>Streptophyta</taxon>
        <taxon>Embryophyta</taxon>
        <taxon>Tracheophyta</taxon>
        <taxon>Spermatophyta</taxon>
        <taxon>Magnoliopsida</taxon>
        <taxon>eudicotyledons</taxon>
        <taxon>Gunneridae</taxon>
        <taxon>Pentapetalae</taxon>
        <taxon>rosids</taxon>
        <taxon>malvids</taxon>
        <taxon>Brassicales</taxon>
        <taxon>Brassicaceae</taxon>
        <taxon>Brassiceae</taxon>
        <taxon>Brassica</taxon>
    </lineage>
</organism>
<name>A0ABQ7B3B4_BRACR</name>
<reference evidence="1 2" key="1">
    <citation type="journal article" date="2020" name="BMC Genomics">
        <title>Intraspecific diversification of the crop wild relative Brassica cretica Lam. using demographic model selection.</title>
        <authorList>
            <person name="Kioukis A."/>
            <person name="Michalopoulou V.A."/>
            <person name="Briers L."/>
            <person name="Pirintsos S."/>
            <person name="Studholme D.J."/>
            <person name="Pavlidis P."/>
            <person name="Sarris P.F."/>
        </authorList>
    </citation>
    <scope>NUCLEOTIDE SEQUENCE [LARGE SCALE GENOMIC DNA]</scope>
    <source>
        <strain evidence="2">cv. PFS-1207/04</strain>
    </source>
</reference>
<evidence type="ECO:0008006" key="3">
    <source>
        <dbReference type="Google" id="ProtNLM"/>
    </source>
</evidence>
<dbReference type="Proteomes" id="UP000266723">
    <property type="component" value="Unassembled WGS sequence"/>
</dbReference>
<proteinExistence type="predicted"/>
<dbReference type="EMBL" id="QGKV02001556">
    <property type="protein sequence ID" value="KAF3520676.1"/>
    <property type="molecule type" value="Genomic_DNA"/>
</dbReference>
<evidence type="ECO:0000313" key="1">
    <source>
        <dbReference type="EMBL" id="KAF3520676.1"/>
    </source>
</evidence>
<gene>
    <name evidence="1" type="ORF">DY000_02062002</name>
</gene>
<evidence type="ECO:0000313" key="2">
    <source>
        <dbReference type="Proteomes" id="UP000266723"/>
    </source>
</evidence>
<accession>A0ABQ7B3B4</accession>
<keyword evidence="2" id="KW-1185">Reference proteome</keyword>
<protein>
    <recommendedName>
        <fullName evidence="3">Secreted protein</fullName>
    </recommendedName>
</protein>
<sequence>MKASRLASCLSTLLQGDCSSHLVCGPLSCSWCPMSPDLSNKLDTQAAHSLVVYLWRVSYPSVCSFYSRSQWIVLETTIFGSALRMMASSRMVLSHAVGGLLCWMFRVCLCLDLGLVQVLVEWSKAAKAVVSRFKGVFLSVARGA</sequence>
<comment type="caution">
    <text evidence="1">The sequence shown here is derived from an EMBL/GenBank/DDBJ whole genome shotgun (WGS) entry which is preliminary data.</text>
</comment>